<evidence type="ECO:0000256" key="6">
    <source>
        <dbReference type="ARBA" id="ARBA00022801"/>
    </source>
</evidence>
<feature type="region of interest" description="Disordered" evidence="7">
    <location>
        <begin position="121"/>
        <end position="220"/>
    </location>
</feature>
<dbReference type="GO" id="GO:0016579">
    <property type="term" value="P:protein deubiquitination"/>
    <property type="evidence" value="ECO:0007669"/>
    <property type="project" value="TreeGrafter"/>
</dbReference>
<keyword evidence="5" id="KW-0833">Ubl conjugation pathway</keyword>
<organism evidence="9 10">
    <name type="scientific">Punica granatum</name>
    <name type="common">Pomegranate</name>
    <dbReference type="NCBI Taxonomy" id="22663"/>
    <lineage>
        <taxon>Eukaryota</taxon>
        <taxon>Viridiplantae</taxon>
        <taxon>Streptophyta</taxon>
        <taxon>Embryophyta</taxon>
        <taxon>Tracheophyta</taxon>
        <taxon>Spermatophyta</taxon>
        <taxon>Magnoliopsida</taxon>
        <taxon>eudicotyledons</taxon>
        <taxon>Gunneridae</taxon>
        <taxon>Pentapetalae</taxon>
        <taxon>rosids</taxon>
        <taxon>malvids</taxon>
        <taxon>Myrtales</taxon>
        <taxon>Lythraceae</taxon>
        <taxon>Punica</taxon>
    </lineage>
</organism>
<protein>
    <recommendedName>
        <fullName evidence="3">ubiquitinyl hydrolase 1</fullName>
        <ecNumber evidence="3">3.4.19.12</ecNumber>
    </recommendedName>
</protein>
<keyword evidence="4" id="KW-0645">Protease</keyword>
<dbReference type="STRING" id="22663.A0A2I0ISU8"/>
<comment type="similarity">
    <text evidence="2">Belongs to the peptidase C85 family.</text>
</comment>
<dbReference type="PANTHER" id="PTHR12419">
    <property type="entry name" value="OTU DOMAIN CONTAINING PROTEIN"/>
    <property type="match status" value="1"/>
</dbReference>
<dbReference type="PANTHER" id="PTHR12419:SF4">
    <property type="entry name" value="OTU DOMAIN-CONTAINING PROTEIN 5"/>
    <property type="match status" value="1"/>
</dbReference>
<sequence>MTRVLVPRGSSSASSSNPSRSSSLSGNSSVGRTEQQSVATPQVASAVKEEENQEDVHDQVLVGEDFSGSAENKNLKGDDHLLEGMSSDLNESVSNEIVDGEFTAGDETTNADEFLNGFGELKVLGRGENEGTSSSHTQNLGGNLHPPPPPVPPPKPLSTNSNLRRSPLGSPNSARVASARRAVAWPVVSTRTSPTASRPSSPRSHGESEGYNSADEQSPGFISYDDLERERQFEIDIRRAKGLEVKKMLEDGNCLFRAVADQVYGDSELYDDVRQMCIDYMERNRDHFSQFITEGFVSYCKRKRRDK</sequence>
<evidence type="ECO:0000256" key="7">
    <source>
        <dbReference type="SAM" id="MobiDB-lite"/>
    </source>
</evidence>
<comment type="catalytic activity">
    <reaction evidence="1">
        <text>Thiol-dependent hydrolysis of ester, thioester, amide, peptide and isopeptide bonds formed by the C-terminal Gly of ubiquitin (a 76-residue protein attached to proteins as an intracellular targeting signal).</text>
        <dbReference type="EC" id="3.4.19.12"/>
    </reaction>
</comment>
<dbReference type="EC" id="3.4.19.12" evidence="3"/>
<evidence type="ECO:0000313" key="10">
    <source>
        <dbReference type="Proteomes" id="UP000233551"/>
    </source>
</evidence>
<keyword evidence="6" id="KW-0378">Hydrolase</keyword>
<evidence type="ECO:0000313" key="9">
    <source>
        <dbReference type="EMBL" id="PKI47064.1"/>
    </source>
</evidence>
<dbReference type="EMBL" id="PGOL01002559">
    <property type="protein sequence ID" value="PKI47064.1"/>
    <property type="molecule type" value="Genomic_DNA"/>
</dbReference>
<feature type="compositionally biased region" description="Low complexity" evidence="7">
    <location>
        <begin position="1"/>
        <end position="29"/>
    </location>
</feature>
<keyword evidence="10" id="KW-1185">Reference proteome</keyword>
<dbReference type="AlphaFoldDB" id="A0A2I0ISU8"/>
<dbReference type="GO" id="GO:0061578">
    <property type="term" value="F:K63-linked deubiquitinase activity"/>
    <property type="evidence" value="ECO:0007669"/>
    <property type="project" value="TreeGrafter"/>
</dbReference>
<accession>A0A2I0ISU8</accession>
<feature type="compositionally biased region" description="Basic and acidic residues" evidence="7">
    <location>
        <begin position="47"/>
        <end position="58"/>
    </location>
</feature>
<evidence type="ECO:0000259" key="8">
    <source>
        <dbReference type="PROSITE" id="PS50802"/>
    </source>
</evidence>
<dbReference type="GO" id="GO:0004843">
    <property type="term" value="F:cysteine-type deubiquitinase activity"/>
    <property type="evidence" value="ECO:0007669"/>
    <property type="project" value="UniProtKB-EC"/>
</dbReference>
<dbReference type="Proteomes" id="UP000233551">
    <property type="component" value="Unassembled WGS sequence"/>
</dbReference>
<feature type="compositionally biased region" description="Polar residues" evidence="7">
    <location>
        <begin position="30"/>
        <end position="43"/>
    </location>
</feature>
<feature type="compositionally biased region" description="Pro residues" evidence="7">
    <location>
        <begin position="145"/>
        <end position="156"/>
    </location>
</feature>
<evidence type="ECO:0000256" key="1">
    <source>
        <dbReference type="ARBA" id="ARBA00000707"/>
    </source>
</evidence>
<dbReference type="PROSITE" id="PS50802">
    <property type="entry name" value="OTU"/>
    <property type="match status" value="1"/>
</dbReference>
<feature type="compositionally biased region" description="Low complexity" evidence="7">
    <location>
        <begin position="173"/>
        <end position="203"/>
    </location>
</feature>
<evidence type="ECO:0000256" key="3">
    <source>
        <dbReference type="ARBA" id="ARBA00012759"/>
    </source>
</evidence>
<feature type="compositionally biased region" description="Basic and acidic residues" evidence="7">
    <location>
        <begin position="73"/>
        <end position="82"/>
    </location>
</feature>
<dbReference type="InterPro" id="IPR050704">
    <property type="entry name" value="Peptidase_C85-like"/>
</dbReference>
<dbReference type="Pfam" id="PF02338">
    <property type="entry name" value="OTU"/>
    <property type="match status" value="1"/>
</dbReference>
<feature type="region of interest" description="Disordered" evidence="7">
    <location>
        <begin position="1"/>
        <end position="92"/>
    </location>
</feature>
<gene>
    <name evidence="9" type="ORF">CRG98_032540</name>
</gene>
<feature type="compositionally biased region" description="Polar residues" evidence="7">
    <location>
        <begin position="157"/>
        <end position="172"/>
    </location>
</feature>
<evidence type="ECO:0000256" key="5">
    <source>
        <dbReference type="ARBA" id="ARBA00022786"/>
    </source>
</evidence>
<dbReference type="Gene3D" id="3.90.70.80">
    <property type="match status" value="1"/>
</dbReference>
<name>A0A2I0ISU8_PUNGR</name>
<feature type="compositionally biased region" description="Polar residues" evidence="7">
    <location>
        <begin position="130"/>
        <end position="141"/>
    </location>
</feature>
<proteinExistence type="inferred from homology"/>
<dbReference type="GO" id="GO:0006508">
    <property type="term" value="P:proteolysis"/>
    <property type="evidence" value="ECO:0007669"/>
    <property type="project" value="UniProtKB-KW"/>
</dbReference>
<feature type="domain" description="OTU" evidence="8">
    <location>
        <begin position="243"/>
        <end position="307"/>
    </location>
</feature>
<feature type="non-terminal residue" evidence="9">
    <location>
        <position position="307"/>
    </location>
</feature>
<dbReference type="SUPFAM" id="SSF54001">
    <property type="entry name" value="Cysteine proteinases"/>
    <property type="match status" value="1"/>
</dbReference>
<evidence type="ECO:0000256" key="2">
    <source>
        <dbReference type="ARBA" id="ARBA00010407"/>
    </source>
</evidence>
<evidence type="ECO:0000256" key="4">
    <source>
        <dbReference type="ARBA" id="ARBA00022670"/>
    </source>
</evidence>
<reference evidence="9 10" key="1">
    <citation type="submission" date="2017-11" db="EMBL/GenBank/DDBJ databases">
        <title>De-novo sequencing of pomegranate (Punica granatum L.) genome.</title>
        <authorList>
            <person name="Akparov Z."/>
            <person name="Amiraslanov A."/>
            <person name="Hajiyeva S."/>
            <person name="Abbasov M."/>
            <person name="Kaur K."/>
            <person name="Hamwieh A."/>
            <person name="Solovyev V."/>
            <person name="Salamov A."/>
            <person name="Braich B."/>
            <person name="Kosarev P."/>
            <person name="Mahmoud A."/>
            <person name="Hajiyev E."/>
            <person name="Babayeva S."/>
            <person name="Izzatullayeva V."/>
            <person name="Mammadov A."/>
            <person name="Mammadov A."/>
            <person name="Sharifova S."/>
            <person name="Ojaghi J."/>
            <person name="Eynullazada K."/>
            <person name="Bayramov B."/>
            <person name="Abdulazimova A."/>
            <person name="Shahmuradov I."/>
        </authorList>
    </citation>
    <scope>NUCLEOTIDE SEQUENCE [LARGE SCALE GENOMIC DNA]</scope>
    <source>
        <strain evidence="10">cv. AG2017</strain>
        <tissue evidence="9">Leaf</tissue>
    </source>
</reference>
<dbReference type="InterPro" id="IPR003323">
    <property type="entry name" value="OTU_dom"/>
</dbReference>
<dbReference type="InterPro" id="IPR038765">
    <property type="entry name" value="Papain-like_cys_pep_sf"/>
</dbReference>
<comment type="caution">
    <text evidence="9">The sequence shown here is derived from an EMBL/GenBank/DDBJ whole genome shotgun (WGS) entry which is preliminary data.</text>
</comment>